<dbReference type="RefSeq" id="WP_158740147.1">
    <property type="nucleotide sequence ID" value="NZ_WSLF01000005.1"/>
</dbReference>
<keyword evidence="3" id="KW-1185">Reference proteome</keyword>
<dbReference type="SUPFAM" id="SSF54106">
    <property type="entry name" value="LysM domain"/>
    <property type="match status" value="3"/>
</dbReference>
<dbReference type="Proteomes" id="UP000483018">
    <property type="component" value="Unassembled WGS sequence"/>
</dbReference>
<sequence length="542" mass="59693">MSIFVRHKLVEDQDGYILTLYLNPNLAEFSREIGIAEDNGVVKDTGIVKDTGDEGIFDKSIRSYISSHFPNIKVNAVKIMVGSILLTTLPFAGTAHEARAATAPQTQVIQGAEQNIKVIIDGKQINFSQPPMVIDGVVYISTRDVTEALGGDVWWNGETKTVGINKGNTKIAFIVGDNKARINGEKVSMEPSFITNGITMVPLRFVGEAFGMTVNWNQVEKTVTLLSQPVTYEVKAGDTLFKISQKYGISVDQLKSINNLSSSTIYVGQILKLKPTAAPEKKVKASSDTYTVNAGDSLWSIANKLGITVDVIKKANQLTNDTIYPGQVLKLKADNTSQDLDSKANTVSYISYTIKSGDNMWDLSNRYGIPMTELLQANNMTTNTLLSVGQKIVIPVHNVAVKDRVSEKHGEYLDWWTEAQYVFAIGQVATVTDFQTGKSFQIKRTTGAYHADCEPLTAKDAAMIKEVWGGEYSWKERAVIVEVDGRKIAASMASMPHDVEYIKDNNFNGHFDIHFKNSTRHKDGLVSQAHQEQIKIAAGIIK</sequence>
<dbReference type="Pfam" id="PF01476">
    <property type="entry name" value="LysM"/>
    <property type="match status" value="3"/>
</dbReference>
<dbReference type="PANTHER" id="PTHR33734:SF22">
    <property type="entry name" value="MEMBRANE-BOUND LYTIC MUREIN TRANSGLYCOSYLASE D"/>
    <property type="match status" value="1"/>
</dbReference>
<organism evidence="2 3">
    <name type="scientific">Defluviitalea raffinosedens</name>
    <dbReference type="NCBI Taxonomy" id="1450156"/>
    <lineage>
        <taxon>Bacteria</taxon>
        <taxon>Bacillati</taxon>
        <taxon>Bacillota</taxon>
        <taxon>Clostridia</taxon>
        <taxon>Lachnospirales</taxon>
        <taxon>Defluviitaleaceae</taxon>
        <taxon>Defluviitalea</taxon>
    </lineage>
</organism>
<dbReference type="Gene3D" id="3.30.457.10">
    <property type="entry name" value="Copper amine oxidase-like, N-terminal domain"/>
    <property type="match status" value="1"/>
</dbReference>
<dbReference type="AlphaFoldDB" id="A0A7C8LEM7"/>
<dbReference type="SUPFAM" id="SSF55383">
    <property type="entry name" value="Copper amine oxidase, domain N"/>
    <property type="match status" value="1"/>
</dbReference>
<dbReference type="CDD" id="cd00118">
    <property type="entry name" value="LysM"/>
    <property type="match status" value="3"/>
</dbReference>
<dbReference type="OrthoDB" id="2666280at2"/>
<name>A0A7C8LEM7_9FIRM</name>
<dbReference type="InterPro" id="IPR018392">
    <property type="entry name" value="LysM"/>
</dbReference>
<dbReference type="InterPro" id="IPR012854">
    <property type="entry name" value="Cu_amine_oxidase-like_N"/>
</dbReference>
<dbReference type="InterPro" id="IPR036779">
    <property type="entry name" value="LysM_dom_sf"/>
</dbReference>
<dbReference type="PROSITE" id="PS51782">
    <property type="entry name" value="LYSM"/>
    <property type="match status" value="3"/>
</dbReference>
<proteinExistence type="predicted"/>
<dbReference type="PANTHER" id="PTHR33734">
    <property type="entry name" value="LYSM DOMAIN-CONTAINING GPI-ANCHORED PROTEIN 2"/>
    <property type="match status" value="1"/>
</dbReference>
<comment type="caution">
    <text evidence="2">The sequence shown here is derived from an EMBL/GenBank/DDBJ whole genome shotgun (WGS) entry which is preliminary data.</text>
</comment>
<protein>
    <submittedName>
        <fullName evidence="2">LysM peptidoglycan-binding domain-containing protein</fullName>
    </submittedName>
</protein>
<dbReference type="GO" id="GO:0008932">
    <property type="term" value="F:lytic endotransglycosylase activity"/>
    <property type="evidence" value="ECO:0007669"/>
    <property type="project" value="TreeGrafter"/>
</dbReference>
<reference evidence="2 3" key="1">
    <citation type="submission" date="2019-12" db="EMBL/GenBank/DDBJ databases">
        <title>Defluviitalea raffinosedens, isolated from a biogas fermenter, genome sequencing and characterization.</title>
        <authorList>
            <person name="Rettenmaier R."/>
            <person name="Schneider M."/>
            <person name="Neuhaus K."/>
            <person name="Liebl W."/>
            <person name="Zverlov V."/>
        </authorList>
    </citation>
    <scope>NUCLEOTIDE SEQUENCE [LARGE SCALE GENOMIC DNA]</scope>
    <source>
        <strain evidence="2 3">249c-K6</strain>
    </source>
</reference>
<dbReference type="Pfam" id="PF07833">
    <property type="entry name" value="Cu_amine_oxidN1"/>
    <property type="match status" value="1"/>
</dbReference>
<feature type="domain" description="LysM" evidence="1">
    <location>
        <begin position="288"/>
        <end position="331"/>
    </location>
</feature>
<evidence type="ECO:0000259" key="1">
    <source>
        <dbReference type="PROSITE" id="PS51782"/>
    </source>
</evidence>
<evidence type="ECO:0000313" key="2">
    <source>
        <dbReference type="EMBL" id="KAE9634416.1"/>
    </source>
</evidence>
<dbReference type="Gene3D" id="3.10.350.10">
    <property type="entry name" value="LysM domain"/>
    <property type="match status" value="3"/>
</dbReference>
<dbReference type="SMART" id="SM00257">
    <property type="entry name" value="LysM"/>
    <property type="match status" value="3"/>
</dbReference>
<evidence type="ECO:0000313" key="3">
    <source>
        <dbReference type="Proteomes" id="UP000483018"/>
    </source>
</evidence>
<gene>
    <name evidence="2" type="ORF">GND95_07020</name>
</gene>
<accession>A0A7C8LEM7</accession>
<dbReference type="InterPro" id="IPR036582">
    <property type="entry name" value="Mao_N_sf"/>
</dbReference>
<feature type="domain" description="LysM" evidence="1">
    <location>
        <begin position="350"/>
        <end position="394"/>
    </location>
</feature>
<feature type="domain" description="LysM" evidence="1">
    <location>
        <begin position="230"/>
        <end position="273"/>
    </location>
</feature>
<dbReference type="EMBL" id="WSLF01000005">
    <property type="protein sequence ID" value="KAE9634416.1"/>
    <property type="molecule type" value="Genomic_DNA"/>
</dbReference>